<dbReference type="PANTHER" id="PTHR43752:SF2">
    <property type="entry name" value="BNR_ASP-BOX REPEAT FAMILY PROTEIN"/>
    <property type="match status" value="1"/>
</dbReference>
<dbReference type="Pfam" id="PF13088">
    <property type="entry name" value="BNR_2"/>
    <property type="match status" value="1"/>
</dbReference>
<accession>A0A6B0YVH2</accession>
<organism evidence="2">
    <name type="scientific">Caldilineaceae bacterium SB0664_bin_27</name>
    <dbReference type="NCBI Taxonomy" id="2605260"/>
    <lineage>
        <taxon>Bacteria</taxon>
        <taxon>Bacillati</taxon>
        <taxon>Chloroflexota</taxon>
        <taxon>Caldilineae</taxon>
        <taxon>Caldilineales</taxon>
        <taxon>Caldilineaceae</taxon>
    </lineage>
</organism>
<name>A0A6B0YVH2_9CHLR</name>
<dbReference type="InterPro" id="IPR036278">
    <property type="entry name" value="Sialidase_sf"/>
</dbReference>
<evidence type="ECO:0000259" key="1">
    <source>
        <dbReference type="Pfam" id="PF13088"/>
    </source>
</evidence>
<proteinExistence type="predicted"/>
<dbReference type="SUPFAM" id="SSF50939">
    <property type="entry name" value="Sialidases"/>
    <property type="match status" value="1"/>
</dbReference>
<protein>
    <submittedName>
        <fullName evidence="2">Exo-alpha-sialidase</fullName>
    </submittedName>
</protein>
<dbReference type="InterPro" id="IPR011040">
    <property type="entry name" value="Sialidase"/>
</dbReference>
<feature type="domain" description="Sialidase" evidence="1">
    <location>
        <begin position="41"/>
        <end position="374"/>
    </location>
</feature>
<evidence type="ECO:0000313" key="2">
    <source>
        <dbReference type="EMBL" id="MXY95134.1"/>
    </source>
</evidence>
<reference evidence="2" key="1">
    <citation type="submission" date="2019-09" db="EMBL/GenBank/DDBJ databases">
        <title>Characterisation of the sponge microbiome using genome-centric metagenomics.</title>
        <authorList>
            <person name="Engelberts J.P."/>
            <person name="Robbins S.J."/>
            <person name="De Goeij J.M."/>
            <person name="Aranda M."/>
            <person name="Bell S.C."/>
            <person name="Webster N.S."/>
        </authorList>
    </citation>
    <scope>NUCLEOTIDE SEQUENCE</scope>
    <source>
        <strain evidence="2">SB0664_bin_27</strain>
    </source>
</reference>
<dbReference type="CDD" id="cd15482">
    <property type="entry name" value="Sialidase_non-viral"/>
    <property type="match status" value="1"/>
</dbReference>
<dbReference type="EMBL" id="VXRG01000137">
    <property type="protein sequence ID" value="MXY95134.1"/>
    <property type="molecule type" value="Genomic_DNA"/>
</dbReference>
<comment type="caution">
    <text evidence="2">The sequence shown here is derived from an EMBL/GenBank/DDBJ whole genome shotgun (WGS) entry which is preliminary data.</text>
</comment>
<dbReference type="PANTHER" id="PTHR43752">
    <property type="entry name" value="BNR/ASP-BOX REPEAT FAMILY PROTEIN"/>
    <property type="match status" value="1"/>
</dbReference>
<dbReference type="Gene3D" id="2.120.10.10">
    <property type="match status" value="1"/>
</dbReference>
<gene>
    <name evidence="2" type="ORF">F4Y42_16965</name>
</gene>
<dbReference type="AlphaFoldDB" id="A0A6B0YVH2"/>
<sequence>MSNVPMTRPEEMLAFHDGQFPGNAFLGLEGGRVLFSNGTHFSVSADGGVSWSEPYHGLDENGEPLMLRNCSMVNLSGGAIGMATKRTRPGTTRLYESQMVFRRSEDEGRTWSALTLMNHWMLAAHALNDTMIRTKSGRILLPVYFGIGQGGFHQEGAPFPGGYVDGVFVSTSAHFYDPHFTASYVIFSDDEGETWQKNSDGELLIIMEYGGRWELTNEPTLVEYEPGKLLMILRTRLGRMYQAWSEDDGDTWTRPEPTQLAGTQAPAQIRQFPGTGHLLVVWTQQSEEEIKQGLIRTRLSTAISRNQGRIWEHFQNLESLHEETHVEPGPLYTVRPEGAYGAPGGGVECDVDSVKPLPEGYGMWSYPAVHIAEDRVLIQYNHFPFDMAGHRHRGHHLKVLPLSWFYGGEDPTSENPTLSRIEGHVRGEL</sequence>